<dbReference type="GO" id="GO:0016491">
    <property type="term" value="F:oxidoreductase activity"/>
    <property type="evidence" value="ECO:0007669"/>
    <property type="project" value="UniProtKB-KW"/>
</dbReference>
<keyword evidence="3" id="KW-0520">NAD</keyword>
<comment type="caution">
    <text evidence="5">The sequence shown here is derived from an EMBL/GenBank/DDBJ whole genome shotgun (WGS) entry which is preliminary data.</text>
</comment>
<gene>
    <name evidence="5" type="ORF">CspeluHIS016_0602780</name>
</gene>
<dbReference type="Proteomes" id="UP001222932">
    <property type="component" value="Unassembled WGS sequence"/>
</dbReference>
<evidence type="ECO:0000313" key="5">
    <source>
        <dbReference type="EMBL" id="GMK58836.1"/>
    </source>
</evidence>
<comment type="similarity">
    <text evidence="1">Belongs to the NAD(P)-dependent epimerase/dehydratase family.</text>
</comment>
<evidence type="ECO:0000256" key="2">
    <source>
        <dbReference type="ARBA" id="ARBA00023002"/>
    </source>
</evidence>
<dbReference type="AlphaFoldDB" id="A0AAD3YD78"/>
<keyword evidence="6" id="KW-1185">Reference proteome</keyword>
<evidence type="ECO:0000256" key="3">
    <source>
        <dbReference type="ARBA" id="ARBA00023027"/>
    </source>
</evidence>
<dbReference type="InterPro" id="IPR001509">
    <property type="entry name" value="Epimerase_deHydtase"/>
</dbReference>
<name>A0AAD3YD78_9TREE</name>
<dbReference type="EMBL" id="BTCM01000006">
    <property type="protein sequence ID" value="GMK58836.1"/>
    <property type="molecule type" value="Genomic_DNA"/>
</dbReference>
<proteinExistence type="inferred from homology"/>
<feature type="domain" description="NAD-dependent epimerase/dehydratase" evidence="4">
    <location>
        <begin position="6"/>
        <end position="190"/>
    </location>
</feature>
<dbReference type="PANTHER" id="PTHR43103">
    <property type="entry name" value="NUCLEOSIDE-DIPHOSPHATE-SUGAR EPIMERASE"/>
    <property type="match status" value="1"/>
</dbReference>
<dbReference type="SUPFAM" id="SSF51735">
    <property type="entry name" value="NAD(P)-binding Rossmann-fold domains"/>
    <property type="match status" value="1"/>
</dbReference>
<dbReference type="PANTHER" id="PTHR43103:SF5">
    <property type="entry name" value="4-EPIMERASE, PUTATIVE (AFU_ORTHOLOGUE AFUA_7G00360)-RELATED"/>
    <property type="match status" value="1"/>
</dbReference>
<reference evidence="5" key="2">
    <citation type="submission" date="2023-06" db="EMBL/GenBank/DDBJ databases">
        <authorList>
            <person name="Kobayashi Y."/>
            <person name="Kayamori A."/>
            <person name="Aoki K."/>
            <person name="Shiwa Y."/>
            <person name="Fujita N."/>
            <person name="Sugita T."/>
            <person name="Iwasaki W."/>
            <person name="Tanaka N."/>
            <person name="Takashima M."/>
        </authorList>
    </citation>
    <scope>NUCLEOTIDE SEQUENCE</scope>
    <source>
        <strain evidence="5">HIS016</strain>
    </source>
</reference>
<protein>
    <recommendedName>
        <fullName evidence="4">NAD-dependent epimerase/dehydratase domain-containing protein</fullName>
    </recommendedName>
</protein>
<evidence type="ECO:0000313" key="6">
    <source>
        <dbReference type="Proteomes" id="UP001222932"/>
    </source>
</evidence>
<dbReference type="InterPro" id="IPR036291">
    <property type="entry name" value="NAD(P)-bd_dom_sf"/>
</dbReference>
<keyword evidence="2" id="KW-0560">Oxidoreductase</keyword>
<dbReference type="Gene3D" id="3.40.50.720">
    <property type="entry name" value="NAD(P)-binding Rossmann-like Domain"/>
    <property type="match status" value="1"/>
</dbReference>
<evidence type="ECO:0000259" key="4">
    <source>
        <dbReference type="Pfam" id="PF01370"/>
    </source>
</evidence>
<evidence type="ECO:0000256" key="1">
    <source>
        <dbReference type="ARBA" id="ARBA00007637"/>
    </source>
</evidence>
<reference evidence="5" key="1">
    <citation type="journal article" date="2023" name="BMC Genomics">
        <title>Chromosome-level genome assemblies of Cutaneotrichosporon spp. (Trichosporonales, Basidiomycota) reveal imbalanced evolution between nucleotide sequences and chromosome synteny.</title>
        <authorList>
            <person name="Kobayashi Y."/>
            <person name="Kayamori A."/>
            <person name="Aoki K."/>
            <person name="Shiwa Y."/>
            <person name="Matsutani M."/>
            <person name="Fujita N."/>
            <person name="Sugita T."/>
            <person name="Iwasaki W."/>
            <person name="Tanaka N."/>
            <person name="Takashima M."/>
        </authorList>
    </citation>
    <scope>NUCLEOTIDE SEQUENCE</scope>
    <source>
        <strain evidence="5">HIS016</strain>
    </source>
</reference>
<dbReference type="Pfam" id="PF01370">
    <property type="entry name" value="Epimerase"/>
    <property type="match status" value="1"/>
</dbReference>
<sequence length="303" mass="33746">MTKLTIAITGVNGVIGRGVVSHALAEGHKVVAIDIGLEPHPDLGGEGYTYKSVDLTNEADIRKAIEGCDALVHLAAVYSLQNPNDPDGPLLRYVPEENVHNINSTMSWNVLQAAGEEGIERVSMASSVNAIGLIFSKPRPHFDYLPLDEEHPRYPQDSYSLCKLIVEEQAAAFCRRYPKMRIACLRPHWVIPESLAYNPKELDTAQGNWKDLWGWTSVGGTARAFLAGLTAPTSTFPIGAETFFIVAPTIVRQSSSLELLKKYYPDLKCELRREWKGNEGFFDCSKAKRMLGWEERAFPWTPK</sequence>
<organism evidence="5 6">
    <name type="scientific">Cutaneotrichosporon spelunceum</name>
    <dbReference type="NCBI Taxonomy" id="1672016"/>
    <lineage>
        <taxon>Eukaryota</taxon>
        <taxon>Fungi</taxon>
        <taxon>Dikarya</taxon>
        <taxon>Basidiomycota</taxon>
        <taxon>Agaricomycotina</taxon>
        <taxon>Tremellomycetes</taxon>
        <taxon>Trichosporonales</taxon>
        <taxon>Trichosporonaceae</taxon>
        <taxon>Cutaneotrichosporon</taxon>
    </lineage>
</organism>
<accession>A0AAD3YD78</accession>